<dbReference type="RefSeq" id="XP_002423935.1">
    <property type="nucleotide sequence ID" value="XM_002423890.1"/>
</dbReference>
<sequence length="253" mass="29475">MKINDKNLAAFATSPTPVDREGWLQKRGEINKGFQKRWFVLKGNLLFYFEKPADKEPLGVIVLEGCTIELAEDEDHFIFKIVFHGAGNRSYILGAYSQESMEQWMKALAFASYDYMKLMVSDLQRQLDEMEDIPTTLDNASIQRVGIIKEKKSPNPPPRQRHNPFNKSLPVCKEGFHYQHQRSQSVKCTSDTFPSFQAFRSELSQKNKISFREIHNLYGRRILADFNEWKHYRKQNIPIKEENNVKEGLLIAL</sequence>
<dbReference type="PROSITE" id="PS50003">
    <property type="entry name" value="PH_DOMAIN"/>
    <property type="match status" value="1"/>
</dbReference>
<dbReference type="VEuPathDB" id="VectorBase:PHUM097440"/>
<dbReference type="EMBL" id="DS235065">
    <property type="protein sequence ID" value="EEB11197.1"/>
    <property type="molecule type" value="Genomic_DNA"/>
</dbReference>
<dbReference type="AlphaFoldDB" id="E0VCU1"/>
<dbReference type="OrthoDB" id="10261837at2759"/>
<dbReference type="eggNOG" id="ENOG502QQ94">
    <property type="taxonomic scope" value="Eukaryota"/>
</dbReference>
<dbReference type="EnsemblMetazoa" id="PHUM097440-RA">
    <property type="protein sequence ID" value="PHUM097440-PA"/>
    <property type="gene ID" value="PHUM097440"/>
</dbReference>
<dbReference type="EMBL" id="AAZO01001165">
    <property type="status" value="NOT_ANNOTATED_CDS"/>
    <property type="molecule type" value="Genomic_DNA"/>
</dbReference>
<dbReference type="PANTHER" id="PTHR22902:SF53">
    <property type="entry name" value="INOSITOL PHOSPHATASE INTERACTING PROTEIN, ISOFORM A"/>
    <property type="match status" value="1"/>
</dbReference>
<evidence type="ECO:0000313" key="3">
    <source>
        <dbReference type="EnsemblMetazoa" id="PHUM097440-PA"/>
    </source>
</evidence>
<dbReference type="HOGENOM" id="CLU_060423_0_1_1"/>
<dbReference type="InterPro" id="IPR011993">
    <property type="entry name" value="PH-like_dom_sf"/>
</dbReference>
<dbReference type="KEGG" id="phu:Phum_PHUM097440"/>
<gene>
    <name evidence="3" type="primary">8238054</name>
    <name evidence="2" type="ORF">Phum_PHUM097440</name>
</gene>
<dbReference type="OMA" id="EGWLDMR"/>
<dbReference type="SMART" id="SM00233">
    <property type="entry name" value="PH"/>
    <property type="match status" value="1"/>
</dbReference>
<evidence type="ECO:0000259" key="1">
    <source>
        <dbReference type="PROSITE" id="PS50003"/>
    </source>
</evidence>
<dbReference type="GO" id="GO:0005769">
    <property type="term" value="C:early endosome"/>
    <property type="evidence" value="ECO:0007669"/>
    <property type="project" value="TreeGrafter"/>
</dbReference>
<dbReference type="GO" id="GO:0005802">
    <property type="term" value="C:trans-Golgi network"/>
    <property type="evidence" value="ECO:0007669"/>
    <property type="project" value="TreeGrafter"/>
</dbReference>
<organism>
    <name type="scientific">Pediculus humanus subsp. corporis</name>
    <name type="common">Body louse</name>
    <dbReference type="NCBI Taxonomy" id="121224"/>
    <lineage>
        <taxon>Eukaryota</taxon>
        <taxon>Metazoa</taxon>
        <taxon>Ecdysozoa</taxon>
        <taxon>Arthropoda</taxon>
        <taxon>Hexapoda</taxon>
        <taxon>Insecta</taxon>
        <taxon>Pterygota</taxon>
        <taxon>Neoptera</taxon>
        <taxon>Paraneoptera</taxon>
        <taxon>Psocodea</taxon>
        <taxon>Troctomorpha</taxon>
        <taxon>Phthiraptera</taxon>
        <taxon>Anoplura</taxon>
        <taxon>Pediculidae</taxon>
        <taxon>Pediculus</taxon>
    </lineage>
</organism>
<reference evidence="2" key="2">
    <citation type="submission" date="2007-04" db="EMBL/GenBank/DDBJ databases">
        <title>The genome of the human body louse.</title>
        <authorList>
            <consortium name="The Human Body Louse Genome Consortium"/>
            <person name="Kirkness E."/>
            <person name="Walenz B."/>
            <person name="Hass B."/>
            <person name="Bruggner R."/>
            <person name="Strausberg R."/>
        </authorList>
    </citation>
    <scope>NUCLEOTIDE SEQUENCE</scope>
    <source>
        <strain evidence="2">USDA</strain>
    </source>
</reference>
<dbReference type="GO" id="GO:0042147">
    <property type="term" value="P:retrograde transport, endosome to Golgi"/>
    <property type="evidence" value="ECO:0007669"/>
    <property type="project" value="TreeGrafter"/>
</dbReference>
<feature type="domain" description="PH" evidence="1">
    <location>
        <begin position="17"/>
        <end position="113"/>
    </location>
</feature>
<keyword evidence="4" id="KW-1185">Reference proteome</keyword>
<evidence type="ECO:0000313" key="4">
    <source>
        <dbReference type="Proteomes" id="UP000009046"/>
    </source>
</evidence>
<dbReference type="Proteomes" id="UP000009046">
    <property type="component" value="Unassembled WGS sequence"/>
</dbReference>
<dbReference type="InterPro" id="IPR045188">
    <property type="entry name" value="Boi1/Boi2-like"/>
</dbReference>
<dbReference type="GO" id="GO:0005829">
    <property type="term" value="C:cytosol"/>
    <property type="evidence" value="ECO:0007669"/>
    <property type="project" value="GOC"/>
</dbReference>
<dbReference type="FunCoup" id="E0VCU1">
    <property type="interactions" value="607"/>
</dbReference>
<dbReference type="CDD" id="cd13288">
    <property type="entry name" value="PH_Ses"/>
    <property type="match status" value="1"/>
</dbReference>
<dbReference type="SUPFAM" id="SSF50729">
    <property type="entry name" value="PH domain-like"/>
    <property type="match status" value="1"/>
</dbReference>
<evidence type="ECO:0000313" key="2">
    <source>
        <dbReference type="EMBL" id="EEB11197.1"/>
    </source>
</evidence>
<dbReference type="Pfam" id="PF00169">
    <property type="entry name" value="PH"/>
    <property type="match status" value="1"/>
</dbReference>
<proteinExistence type="predicted"/>
<dbReference type="InterPro" id="IPR001849">
    <property type="entry name" value="PH_domain"/>
</dbReference>
<protein>
    <recommendedName>
        <fullName evidence="1">PH domain-containing protein</fullName>
    </recommendedName>
</protein>
<dbReference type="GO" id="GO:0001881">
    <property type="term" value="P:receptor recycling"/>
    <property type="evidence" value="ECO:0007669"/>
    <property type="project" value="TreeGrafter"/>
</dbReference>
<dbReference type="GO" id="GO:0055037">
    <property type="term" value="C:recycling endosome"/>
    <property type="evidence" value="ECO:0007669"/>
    <property type="project" value="TreeGrafter"/>
</dbReference>
<reference evidence="2" key="1">
    <citation type="submission" date="2007-04" db="EMBL/GenBank/DDBJ databases">
        <title>Annotation of Pediculus humanus corporis strain USDA.</title>
        <authorList>
            <person name="Kirkness E."/>
            <person name="Hannick L."/>
            <person name="Hass B."/>
            <person name="Bruggner R."/>
            <person name="Lawson D."/>
            <person name="Bidwell S."/>
            <person name="Joardar V."/>
            <person name="Caler E."/>
            <person name="Walenz B."/>
            <person name="Inman J."/>
            <person name="Schobel S."/>
            <person name="Galinsky K."/>
            <person name="Amedeo P."/>
            <person name="Strausberg R."/>
        </authorList>
    </citation>
    <scope>NUCLEOTIDE SEQUENCE</scope>
    <source>
        <strain evidence="2">USDA</strain>
    </source>
</reference>
<dbReference type="FunFam" id="2.30.29.30:FF:000378">
    <property type="entry name" value="Uncharacterized protein, isoform A"/>
    <property type="match status" value="1"/>
</dbReference>
<dbReference type="InParanoid" id="E0VCU1"/>
<dbReference type="CTD" id="8238054"/>
<name>E0VCU1_PEDHC</name>
<accession>E0VCU1</accession>
<dbReference type="GO" id="GO:0007032">
    <property type="term" value="P:endosome organization"/>
    <property type="evidence" value="ECO:0007669"/>
    <property type="project" value="TreeGrafter"/>
</dbReference>
<dbReference type="PANTHER" id="PTHR22902">
    <property type="entry name" value="SESQUIPEDALIAN"/>
    <property type="match status" value="1"/>
</dbReference>
<dbReference type="Gene3D" id="2.30.29.30">
    <property type="entry name" value="Pleckstrin-homology domain (PH domain)/Phosphotyrosine-binding domain (PTB)"/>
    <property type="match status" value="1"/>
</dbReference>
<reference evidence="3" key="3">
    <citation type="submission" date="2021-02" db="UniProtKB">
        <authorList>
            <consortium name="EnsemblMetazoa"/>
        </authorList>
    </citation>
    <scope>IDENTIFICATION</scope>
    <source>
        <strain evidence="3">USDA</strain>
    </source>
</reference>
<dbReference type="STRING" id="121224.E0VCU1"/>
<dbReference type="GeneID" id="8238054"/>